<gene>
    <name evidence="2" type="ORF">FHS79_003698</name>
</gene>
<feature type="transmembrane region" description="Helical" evidence="1">
    <location>
        <begin position="78"/>
        <end position="98"/>
    </location>
</feature>
<feature type="transmembrane region" description="Helical" evidence="1">
    <location>
        <begin position="110"/>
        <end position="129"/>
    </location>
</feature>
<feature type="transmembrane region" description="Helical" evidence="1">
    <location>
        <begin position="135"/>
        <end position="154"/>
    </location>
</feature>
<dbReference type="EMBL" id="JACIIV010000057">
    <property type="protein sequence ID" value="MBB6229495.1"/>
    <property type="molecule type" value="Genomic_DNA"/>
</dbReference>
<keyword evidence="3" id="KW-1185">Reference proteome</keyword>
<protein>
    <submittedName>
        <fullName evidence="2">Uncharacterized protein</fullName>
    </submittedName>
</protein>
<dbReference type="Proteomes" id="UP000538147">
    <property type="component" value="Unassembled WGS sequence"/>
</dbReference>
<sequence length="160" mass="17242">MTGENWSPVLLLVASALALTIAPVKFRWSAALALVVSAGVAAQLTYREDWQPMMLAGSWISIILTSLAVYRTQDASPVPSLALALNAGSWIGAVTTIGDNDWDLVRVMPFVLLLFPAAWIVARTALIVLKVLASWLITIAIMVLTLPIVTTPGYTPDHME</sequence>
<keyword evidence="1" id="KW-0812">Transmembrane</keyword>
<dbReference type="RefSeq" id="WP_184203230.1">
    <property type="nucleotide sequence ID" value="NZ_JACIIV010000057.1"/>
</dbReference>
<organism evidence="2 3">
    <name type="scientific">Polymorphobacter multimanifer</name>
    <dbReference type="NCBI Taxonomy" id="1070431"/>
    <lineage>
        <taxon>Bacteria</taxon>
        <taxon>Pseudomonadati</taxon>
        <taxon>Pseudomonadota</taxon>
        <taxon>Alphaproteobacteria</taxon>
        <taxon>Sphingomonadales</taxon>
        <taxon>Sphingosinicellaceae</taxon>
        <taxon>Polymorphobacter</taxon>
    </lineage>
</organism>
<reference evidence="2 3" key="1">
    <citation type="submission" date="2020-08" db="EMBL/GenBank/DDBJ databases">
        <title>Genomic Encyclopedia of Type Strains, Phase IV (KMG-IV): sequencing the most valuable type-strain genomes for metagenomic binning, comparative biology and taxonomic classification.</title>
        <authorList>
            <person name="Goeker M."/>
        </authorList>
    </citation>
    <scope>NUCLEOTIDE SEQUENCE [LARGE SCALE GENOMIC DNA]</scope>
    <source>
        <strain evidence="2 3">DSM 102189</strain>
    </source>
</reference>
<keyword evidence="1" id="KW-0472">Membrane</keyword>
<evidence type="ECO:0000313" key="3">
    <source>
        <dbReference type="Proteomes" id="UP000538147"/>
    </source>
</evidence>
<evidence type="ECO:0000256" key="1">
    <source>
        <dbReference type="SAM" id="Phobius"/>
    </source>
</evidence>
<proteinExistence type="predicted"/>
<keyword evidence="1" id="KW-1133">Transmembrane helix</keyword>
<dbReference type="AlphaFoldDB" id="A0A841LI61"/>
<name>A0A841LI61_9SPHN</name>
<evidence type="ECO:0000313" key="2">
    <source>
        <dbReference type="EMBL" id="MBB6229495.1"/>
    </source>
</evidence>
<comment type="caution">
    <text evidence="2">The sequence shown here is derived from an EMBL/GenBank/DDBJ whole genome shotgun (WGS) entry which is preliminary data.</text>
</comment>
<feature type="transmembrane region" description="Helical" evidence="1">
    <location>
        <begin position="53"/>
        <end position="72"/>
    </location>
</feature>
<accession>A0A841LI61</accession>